<dbReference type="Proteomes" id="UP000324222">
    <property type="component" value="Unassembled WGS sequence"/>
</dbReference>
<reference evidence="1 2" key="1">
    <citation type="submission" date="2019-05" db="EMBL/GenBank/DDBJ databases">
        <title>Another draft genome of Portunus trituberculatus and its Hox gene families provides insights of decapod evolution.</title>
        <authorList>
            <person name="Jeong J.-H."/>
            <person name="Song I."/>
            <person name="Kim S."/>
            <person name="Choi T."/>
            <person name="Kim D."/>
            <person name="Ryu S."/>
            <person name="Kim W."/>
        </authorList>
    </citation>
    <scope>NUCLEOTIDE SEQUENCE [LARGE SCALE GENOMIC DNA]</scope>
    <source>
        <tissue evidence="1">Muscle</tissue>
    </source>
</reference>
<organism evidence="1 2">
    <name type="scientific">Portunus trituberculatus</name>
    <name type="common">Swimming crab</name>
    <name type="synonym">Neptunus trituberculatus</name>
    <dbReference type="NCBI Taxonomy" id="210409"/>
    <lineage>
        <taxon>Eukaryota</taxon>
        <taxon>Metazoa</taxon>
        <taxon>Ecdysozoa</taxon>
        <taxon>Arthropoda</taxon>
        <taxon>Crustacea</taxon>
        <taxon>Multicrustacea</taxon>
        <taxon>Malacostraca</taxon>
        <taxon>Eumalacostraca</taxon>
        <taxon>Eucarida</taxon>
        <taxon>Decapoda</taxon>
        <taxon>Pleocyemata</taxon>
        <taxon>Brachyura</taxon>
        <taxon>Eubrachyura</taxon>
        <taxon>Portunoidea</taxon>
        <taxon>Portunidae</taxon>
        <taxon>Portuninae</taxon>
        <taxon>Portunus</taxon>
    </lineage>
</organism>
<dbReference type="EMBL" id="VSRR010049859">
    <property type="protein sequence ID" value="MPC78975.1"/>
    <property type="molecule type" value="Genomic_DNA"/>
</dbReference>
<evidence type="ECO:0000313" key="1">
    <source>
        <dbReference type="EMBL" id="MPC78975.1"/>
    </source>
</evidence>
<proteinExistence type="predicted"/>
<sequence length="96" mass="10912">MIDTRQQQNQMPSRCGTKAFHLRTQSVTIILTVGRFLSPWDGQSDDAITKACHGRIFQYSEHMSSSVAKPLHGYPERYQQDTRISIPRHVLGVVVT</sequence>
<name>A0A5B7I9U7_PORTR</name>
<gene>
    <name evidence="1" type="ORF">E2C01_073485</name>
</gene>
<dbReference type="AlphaFoldDB" id="A0A5B7I9U7"/>
<comment type="caution">
    <text evidence="1">The sequence shown here is derived from an EMBL/GenBank/DDBJ whole genome shotgun (WGS) entry which is preliminary data.</text>
</comment>
<evidence type="ECO:0000313" key="2">
    <source>
        <dbReference type="Proteomes" id="UP000324222"/>
    </source>
</evidence>
<protein>
    <submittedName>
        <fullName evidence="1">Uncharacterized protein</fullName>
    </submittedName>
</protein>
<accession>A0A5B7I9U7</accession>
<keyword evidence="2" id="KW-1185">Reference proteome</keyword>